<reference evidence="1 2" key="1">
    <citation type="submission" date="2019-09" db="EMBL/GenBank/DDBJ databases">
        <title>Taxonomic organization of the family Brucellaceae based on a phylogenomic approach.</title>
        <authorList>
            <person name="Leclercq S."/>
            <person name="Cloeckaert A."/>
            <person name="Zygmunt M.S."/>
        </authorList>
    </citation>
    <scope>NUCLEOTIDE SEQUENCE [LARGE SCALE GENOMIC DNA]</scope>
    <source>
        <strain evidence="1 2">WS1830</strain>
    </source>
</reference>
<dbReference type="RefSeq" id="WP_151652912.1">
    <property type="nucleotide sequence ID" value="NZ_WBVX01000029.1"/>
</dbReference>
<sequence>MNEAMKARLQQRIEMKRAEDHQNDLNRRLEEFLRDYGLFYLSDEENSVVFYNKQTKTMISPLHDAPLQGEEYVSWLRSQNQMFASHHARMAVSQFIQDWACLDRLDRVQFLAKHVDNFDGNHGLWLVALDDRECAILQNADPSDVYNHLAGTDCIEGVRDLFDAKREILEKHGIDMNEVYQNGSVSAPAIRLMARAA</sequence>
<proteinExistence type="predicted"/>
<name>A0A6L3Y7Y1_9HYPH</name>
<comment type="caution">
    <text evidence="1">The sequence shown here is derived from an EMBL/GenBank/DDBJ whole genome shotgun (WGS) entry which is preliminary data.</text>
</comment>
<organism evidence="1 2">
    <name type="scientific">Brucella tritici</name>
    <dbReference type="NCBI Taxonomy" id="94626"/>
    <lineage>
        <taxon>Bacteria</taxon>
        <taxon>Pseudomonadati</taxon>
        <taxon>Pseudomonadota</taxon>
        <taxon>Alphaproteobacteria</taxon>
        <taxon>Hyphomicrobiales</taxon>
        <taxon>Brucellaceae</taxon>
        <taxon>Brucella/Ochrobactrum group</taxon>
        <taxon>Brucella</taxon>
    </lineage>
</organism>
<evidence type="ECO:0000313" key="2">
    <source>
        <dbReference type="Proteomes" id="UP000481643"/>
    </source>
</evidence>
<accession>A0A6L3Y7Y1</accession>
<dbReference type="AlphaFoldDB" id="A0A6L3Y7Y1"/>
<gene>
    <name evidence="1" type="ORF">F9L08_21750</name>
</gene>
<dbReference type="EMBL" id="WBVX01000029">
    <property type="protein sequence ID" value="KAB2680025.1"/>
    <property type="molecule type" value="Genomic_DNA"/>
</dbReference>
<dbReference type="Proteomes" id="UP000481643">
    <property type="component" value="Unassembled WGS sequence"/>
</dbReference>
<evidence type="ECO:0000313" key="1">
    <source>
        <dbReference type="EMBL" id="KAB2680025.1"/>
    </source>
</evidence>
<protein>
    <submittedName>
        <fullName evidence="1">Uncharacterized protein</fullName>
    </submittedName>
</protein>